<sequence>MAIFKYNGRNGRGEQVSGSIESVSEEAAAGQLMNNGVIPTSIRASKFGGGSSSTDWKKWFQPTIPLEILVIFCRQMYSLTKAGVPLLRAMNGLAQNSNNKLLKKALEEVTAELTNGRSLSVSMQQHPHVFSSLFVSMIHVGENTGRLDQALMQLANYYEQEMETRKRIKSAMRYPIFVLTFILLAMFVLNIKVIPQFASMFSRFGVDLPLPTRILIATSSFFVNYWHLLIAAMAGALFAFQAWISQAKGRETWDKFRLRLPIVGDIVTRAQMSRFSRTFALMLKSGVPLNQSIALSAESLGNKYLENRLLEMKAGIESGTSMSVTAAQSGIFTPLVQQMIAVGEETGQIDDLLLEVSDFYDREVDYDLKTLTARIEPLLLVIVSGMVLILALGIFLPMWNMLDVVKGK</sequence>
<evidence type="ECO:0000256" key="2">
    <source>
        <dbReference type="ARBA" id="ARBA00005745"/>
    </source>
</evidence>
<keyword evidence="3" id="KW-1003">Cell membrane</keyword>
<dbReference type="OrthoDB" id="9805682at2"/>
<dbReference type="PANTHER" id="PTHR30012:SF4">
    <property type="entry name" value="MSHA BIOGENESIS PROTEIN MSHG"/>
    <property type="match status" value="1"/>
</dbReference>
<evidence type="ECO:0000256" key="4">
    <source>
        <dbReference type="ARBA" id="ARBA00022519"/>
    </source>
</evidence>
<keyword evidence="7 8" id="KW-0472">Membrane</keyword>
<dbReference type="HOGENOM" id="CLU_035032_2_2_6"/>
<protein>
    <submittedName>
        <fullName evidence="10">Type IV pilus, MSHA biogenesis protein MshG</fullName>
    </submittedName>
</protein>
<evidence type="ECO:0000313" key="10">
    <source>
        <dbReference type="EMBL" id="CED72378.1"/>
    </source>
</evidence>
<dbReference type="KEGG" id="awd:AWOD_I_2321"/>
<evidence type="ECO:0000256" key="5">
    <source>
        <dbReference type="ARBA" id="ARBA00022692"/>
    </source>
</evidence>
<evidence type="ECO:0000256" key="3">
    <source>
        <dbReference type="ARBA" id="ARBA00022475"/>
    </source>
</evidence>
<evidence type="ECO:0000256" key="1">
    <source>
        <dbReference type="ARBA" id="ARBA00004429"/>
    </source>
</evidence>
<dbReference type="PRINTS" id="PR00812">
    <property type="entry name" value="BCTERIALGSPF"/>
</dbReference>
<dbReference type="Gene3D" id="1.20.81.30">
    <property type="entry name" value="Type II secretion system (T2SS), domain F"/>
    <property type="match status" value="2"/>
</dbReference>
<dbReference type="InterPro" id="IPR018076">
    <property type="entry name" value="T2SS_GspF_dom"/>
</dbReference>
<evidence type="ECO:0000256" key="6">
    <source>
        <dbReference type="ARBA" id="ARBA00022989"/>
    </source>
</evidence>
<name>A0A090ISV3_9GAMM</name>
<reference evidence="11" key="1">
    <citation type="submission" date="2014-09" db="EMBL/GenBank/DDBJ databases">
        <authorList>
            <person name="Hjerde E."/>
        </authorList>
    </citation>
    <scope>NUCLEOTIDE SEQUENCE [LARGE SCALE GENOMIC DNA]</scope>
    <source>
        <strain evidence="11">06/09/139</strain>
    </source>
</reference>
<evidence type="ECO:0000256" key="8">
    <source>
        <dbReference type="SAM" id="Phobius"/>
    </source>
</evidence>
<keyword evidence="4" id="KW-0997">Cell inner membrane</keyword>
<dbReference type="Proteomes" id="UP000032427">
    <property type="component" value="Chromosome 1"/>
</dbReference>
<feature type="transmembrane region" description="Helical" evidence="8">
    <location>
        <begin position="214"/>
        <end position="240"/>
    </location>
</feature>
<keyword evidence="6 8" id="KW-1133">Transmembrane helix</keyword>
<comment type="subcellular location">
    <subcellularLocation>
        <location evidence="1">Cell inner membrane</location>
        <topology evidence="1">Multi-pass membrane protein</topology>
    </subcellularLocation>
</comment>
<evidence type="ECO:0000313" key="11">
    <source>
        <dbReference type="Proteomes" id="UP000032427"/>
    </source>
</evidence>
<organism evidence="10 11">
    <name type="scientific">Aliivibrio wodanis</name>
    <dbReference type="NCBI Taxonomy" id="80852"/>
    <lineage>
        <taxon>Bacteria</taxon>
        <taxon>Pseudomonadati</taxon>
        <taxon>Pseudomonadota</taxon>
        <taxon>Gammaproteobacteria</taxon>
        <taxon>Vibrionales</taxon>
        <taxon>Vibrionaceae</taxon>
        <taxon>Aliivibrio</taxon>
    </lineage>
</organism>
<keyword evidence="11" id="KW-1185">Reference proteome</keyword>
<dbReference type="InterPro" id="IPR003004">
    <property type="entry name" value="GspF/PilC"/>
</dbReference>
<gene>
    <name evidence="10" type="primary">mshG</name>
    <name evidence="10" type="ORF">AWOD_I_2321</name>
</gene>
<dbReference type="STRING" id="80852.AWOD_I_2321"/>
<evidence type="ECO:0000259" key="9">
    <source>
        <dbReference type="Pfam" id="PF00482"/>
    </source>
</evidence>
<feature type="domain" description="Type II secretion system protein GspF" evidence="9">
    <location>
        <begin position="275"/>
        <end position="397"/>
    </location>
</feature>
<dbReference type="GeneID" id="28541907"/>
<feature type="domain" description="Type II secretion system protein GspF" evidence="9">
    <location>
        <begin position="72"/>
        <end position="195"/>
    </location>
</feature>
<comment type="similarity">
    <text evidence="2">Belongs to the GSP F family.</text>
</comment>
<dbReference type="GO" id="GO:0005886">
    <property type="term" value="C:plasma membrane"/>
    <property type="evidence" value="ECO:0007669"/>
    <property type="project" value="UniProtKB-SubCell"/>
</dbReference>
<accession>A0A090ISV3</accession>
<feature type="transmembrane region" description="Helical" evidence="8">
    <location>
        <begin position="378"/>
        <end position="399"/>
    </location>
</feature>
<dbReference type="EMBL" id="LN554846">
    <property type="protein sequence ID" value="CED72378.1"/>
    <property type="molecule type" value="Genomic_DNA"/>
</dbReference>
<dbReference type="InterPro" id="IPR042094">
    <property type="entry name" value="T2SS_GspF_sf"/>
</dbReference>
<dbReference type="PATRIC" id="fig|80852.17.peg.2401"/>
<dbReference type="GO" id="GO:0015628">
    <property type="term" value="P:protein secretion by the type II secretion system"/>
    <property type="evidence" value="ECO:0007669"/>
    <property type="project" value="TreeGrafter"/>
</dbReference>
<feature type="transmembrane region" description="Helical" evidence="8">
    <location>
        <begin position="174"/>
        <end position="194"/>
    </location>
</feature>
<dbReference type="AlphaFoldDB" id="A0A090ISV3"/>
<dbReference type="PANTHER" id="PTHR30012">
    <property type="entry name" value="GENERAL SECRETION PATHWAY PROTEIN"/>
    <property type="match status" value="1"/>
</dbReference>
<dbReference type="Pfam" id="PF00482">
    <property type="entry name" value="T2SSF"/>
    <property type="match status" value="2"/>
</dbReference>
<proteinExistence type="inferred from homology"/>
<dbReference type="FunFam" id="1.20.81.30:FF:000001">
    <property type="entry name" value="Type II secretion system protein F"/>
    <property type="match status" value="2"/>
</dbReference>
<keyword evidence="5 8" id="KW-0812">Transmembrane</keyword>
<evidence type="ECO:0000256" key="7">
    <source>
        <dbReference type="ARBA" id="ARBA00023136"/>
    </source>
</evidence>